<gene>
    <name evidence="1" type="ORF">AWT59_2335</name>
</gene>
<reference evidence="1 2" key="1">
    <citation type="submission" date="2016-02" db="EMBL/GenBank/DDBJ databases">
        <authorList>
            <person name="Wen L."/>
            <person name="He K."/>
            <person name="Yang H."/>
        </authorList>
    </citation>
    <scope>NUCLEOTIDE SEQUENCE [LARGE SCALE GENOMIC DNA]</scope>
    <source>
        <strain evidence="1">ShG14-8</strain>
    </source>
</reference>
<accession>A0A139BRB0</accession>
<reference evidence="1 2" key="2">
    <citation type="submission" date="2016-03" db="EMBL/GenBank/DDBJ databases">
        <title>New uncultured bacterium of the family Gallionellaceae from acid mine drainage: description and reconstruction of genome based on metagenomic analysis of microbial community.</title>
        <authorList>
            <person name="Kadnikov V."/>
            <person name="Ivasenko D."/>
            <person name="Beletsky A."/>
            <person name="Mardanov A."/>
            <person name="Danilova E."/>
            <person name="Pimenov N."/>
            <person name="Karnachuk O."/>
            <person name="Ravin N."/>
        </authorList>
    </citation>
    <scope>NUCLEOTIDE SEQUENCE [LARGE SCALE GENOMIC DNA]</scope>
    <source>
        <strain evidence="1">ShG14-8</strain>
    </source>
</reference>
<name>A0A139BRB0_9PROT</name>
<dbReference type="AlphaFoldDB" id="A0A139BRB0"/>
<sequence length="69" mass="7544">MEPLVERLAIPLSNQKTVAKWLVIANRLVKQLAIPLINHKTVAKWLVISQQAGKSLVIAMTGVCAIARS</sequence>
<proteinExistence type="predicted"/>
<protein>
    <submittedName>
        <fullName evidence="1">Uncharacterized protein</fullName>
    </submittedName>
</protein>
<evidence type="ECO:0000313" key="1">
    <source>
        <dbReference type="EMBL" id="KXS31547.1"/>
    </source>
</evidence>
<dbReference type="EMBL" id="LSLI01000069">
    <property type="protein sequence ID" value="KXS31547.1"/>
    <property type="molecule type" value="Genomic_DNA"/>
</dbReference>
<comment type="caution">
    <text evidence="1">The sequence shown here is derived from an EMBL/GenBank/DDBJ whole genome shotgun (WGS) entry which is preliminary data.</text>
</comment>
<evidence type="ECO:0000313" key="2">
    <source>
        <dbReference type="Proteomes" id="UP000070578"/>
    </source>
</evidence>
<dbReference type="Proteomes" id="UP000070578">
    <property type="component" value="Unassembled WGS sequence"/>
</dbReference>
<organism evidence="1 2">
    <name type="scientific">Candidatus Gallionella acididurans</name>
    <dbReference type="NCBI Taxonomy" id="1796491"/>
    <lineage>
        <taxon>Bacteria</taxon>
        <taxon>Pseudomonadati</taxon>
        <taxon>Pseudomonadota</taxon>
        <taxon>Betaproteobacteria</taxon>
        <taxon>Nitrosomonadales</taxon>
        <taxon>Gallionellaceae</taxon>
        <taxon>Gallionella</taxon>
    </lineage>
</organism>